<name>A0ABU0S2D6_9HYPH</name>
<keyword evidence="3" id="KW-1185">Reference proteome</keyword>
<reference evidence="2 3" key="1">
    <citation type="submission" date="2023-07" db="EMBL/GenBank/DDBJ databases">
        <title>Comparative genomics of wheat-associated soil bacteria to identify genetic determinants of phenazine resistance.</title>
        <authorList>
            <person name="Mouncey N."/>
        </authorList>
    </citation>
    <scope>NUCLEOTIDE SEQUENCE [LARGE SCALE GENOMIC DNA]</scope>
    <source>
        <strain evidence="2 3">W4I11</strain>
    </source>
</reference>
<dbReference type="Pfam" id="PF16363">
    <property type="entry name" value="GDP_Man_Dehyd"/>
    <property type="match status" value="1"/>
</dbReference>
<sequence>MNILVTGGAGFIGSAVCRQLAANPQNRVVNVDKLTYAGNLASLRQIENYPNYSFIQADICDDATILGILRDEKIDAIMHLAAESHVDRFH</sequence>
<feature type="domain" description="NAD(P)-binding" evidence="1">
    <location>
        <begin position="4"/>
        <end position="88"/>
    </location>
</feature>
<evidence type="ECO:0000313" key="2">
    <source>
        <dbReference type="EMBL" id="MDQ0994923.1"/>
    </source>
</evidence>
<proteinExistence type="predicted"/>
<dbReference type="InterPro" id="IPR036291">
    <property type="entry name" value="NAD(P)-bd_dom_sf"/>
</dbReference>
<gene>
    <name evidence="2" type="ORF">QFZ34_000100</name>
</gene>
<dbReference type="Proteomes" id="UP001237780">
    <property type="component" value="Unassembled WGS sequence"/>
</dbReference>
<evidence type="ECO:0000259" key="1">
    <source>
        <dbReference type="Pfam" id="PF16363"/>
    </source>
</evidence>
<evidence type="ECO:0000313" key="3">
    <source>
        <dbReference type="Proteomes" id="UP001237780"/>
    </source>
</evidence>
<accession>A0ABU0S2D6</accession>
<organism evidence="2 3">
    <name type="scientific">Phyllobacterium ifriqiyense</name>
    <dbReference type="NCBI Taxonomy" id="314238"/>
    <lineage>
        <taxon>Bacteria</taxon>
        <taxon>Pseudomonadati</taxon>
        <taxon>Pseudomonadota</taxon>
        <taxon>Alphaproteobacteria</taxon>
        <taxon>Hyphomicrobiales</taxon>
        <taxon>Phyllobacteriaceae</taxon>
        <taxon>Phyllobacterium</taxon>
    </lineage>
</organism>
<comment type="caution">
    <text evidence="2">The sequence shown here is derived from an EMBL/GenBank/DDBJ whole genome shotgun (WGS) entry which is preliminary data.</text>
</comment>
<protein>
    <submittedName>
        <fullName evidence="2">dTDP-D-glucose 4,6-dehydratase</fullName>
    </submittedName>
</protein>
<dbReference type="InterPro" id="IPR016040">
    <property type="entry name" value="NAD(P)-bd_dom"/>
</dbReference>
<dbReference type="EMBL" id="JAUSZT010000001">
    <property type="protein sequence ID" value="MDQ0994923.1"/>
    <property type="molecule type" value="Genomic_DNA"/>
</dbReference>
<dbReference type="SUPFAM" id="SSF51735">
    <property type="entry name" value="NAD(P)-binding Rossmann-fold domains"/>
    <property type="match status" value="1"/>
</dbReference>
<dbReference type="Gene3D" id="3.40.50.720">
    <property type="entry name" value="NAD(P)-binding Rossmann-like Domain"/>
    <property type="match status" value="1"/>
</dbReference>
<dbReference type="PANTHER" id="PTHR43000">
    <property type="entry name" value="DTDP-D-GLUCOSE 4,6-DEHYDRATASE-RELATED"/>
    <property type="match status" value="1"/>
</dbReference>